<dbReference type="InterPro" id="IPR023606">
    <property type="entry name" value="CoA-Trfase_III_dom_1_sf"/>
</dbReference>
<keyword evidence="1 2" id="KW-0808">Transferase</keyword>
<dbReference type="Pfam" id="PF02515">
    <property type="entry name" value="CoA_transf_3"/>
    <property type="match status" value="1"/>
</dbReference>
<dbReference type="Gene3D" id="3.40.50.10540">
    <property type="entry name" value="Crotonobetainyl-coa:carnitine coa-transferase, domain 1"/>
    <property type="match status" value="1"/>
</dbReference>
<dbReference type="Proteomes" id="UP000216052">
    <property type="component" value="Chromosome"/>
</dbReference>
<dbReference type="EMBL" id="CP155571">
    <property type="protein sequence ID" value="XFO71307.1"/>
    <property type="molecule type" value="Genomic_DNA"/>
</dbReference>
<dbReference type="InterPro" id="IPR044855">
    <property type="entry name" value="CoA-Trfase_III_dom3_sf"/>
</dbReference>
<gene>
    <name evidence="2" type="primary">yfdE</name>
    <name evidence="2" type="ORF">SPACI_013220</name>
</gene>
<name>A0ABZ3IZZ3_SPOA4</name>
<dbReference type="Gene3D" id="3.30.1540.10">
    <property type="entry name" value="formyl-coa transferase, domain 3"/>
    <property type="match status" value="1"/>
</dbReference>
<dbReference type="PANTHER" id="PTHR48207">
    <property type="entry name" value="SUCCINATE--HYDROXYMETHYLGLUTARATE COA-TRANSFERASE"/>
    <property type="match status" value="1"/>
</dbReference>
<dbReference type="PANTHER" id="PTHR48207:SF3">
    <property type="entry name" value="SUCCINATE--HYDROXYMETHYLGLUTARATE COA-TRANSFERASE"/>
    <property type="match status" value="1"/>
</dbReference>
<dbReference type="EC" id="2.8.3.19" evidence="2"/>
<evidence type="ECO:0000256" key="1">
    <source>
        <dbReference type="ARBA" id="ARBA00022679"/>
    </source>
</evidence>
<evidence type="ECO:0000313" key="2">
    <source>
        <dbReference type="EMBL" id="XFO71307.1"/>
    </source>
</evidence>
<keyword evidence="3" id="KW-1185">Reference proteome</keyword>
<evidence type="ECO:0000313" key="3">
    <source>
        <dbReference type="Proteomes" id="UP000216052"/>
    </source>
</evidence>
<organism evidence="2 3">
    <name type="scientific">Sporomusa acidovorans (strain ATCC 49682 / DSM 3132 / Mol)</name>
    <dbReference type="NCBI Taxonomy" id="1123286"/>
    <lineage>
        <taxon>Bacteria</taxon>
        <taxon>Bacillati</taxon>
        <taxon>Bacillota</taxon>
        <taxon>Negativicutes</taxon>
        <taxon>Selenomonadales</taxon>
        <taxon>Sporomusaceae</taxon>
        <taxon>Sporomusa</taxon>
    </lineage>
</organism>
<proteinExistence type="predicted"/>
<protein>
    <submittedName>
        <fullName evidence="2">Acetyl-CoA:oxalate CoA-transferase</fullName>
        <ecNumber evidence="2">2.8.3.19</ecNumber>
    </submittedName>
</protein>
<dbReference type="RefSeq" id="WP_093794805.1">
    <property type="nucleotide sequence ID" value="NZ_CP155571.1"/>
</dbReference>
<dbReference type="InterPro" id="IPR050483">
    <property type="entry name" value="CoA-transferase_III_domain"/>
</dbReference>
<accession>A0ABZ3IZZ3</accession>
<reference evidence="2" key="1">
    <citation type="submission" date="2024-05" db="EMBL/GenBank/DDBJ databases">
        <title>Isolation and characterization of Sporomusa carbonis sp. nov., a carboxydotrophic hydrogenogen in the genus of Sporomusa isolated from a charcoal burning pile.</title>
        <authorList>
            <person name="Boeer T."/>
            <person name="Rosenbaum F."/>
            <person name="Eysell L."/>
            <person name="Mueller V."/>
            <person name="Daniel R."/>
            <person name="Poehlein A."/>
        </authorList>
    </citation>
    <scope>NUCLEOTIDE SEQUENCE [LARGE SCALE GENOMIC DNA]</scope>
    <source>
        <strain evidence="2">DSM 3132</strain>
    </source>
</reference>
<dbReference type="InterPro" id="IPR003673">
    <property type="entry name" value="CoA-Trfase_fam_III"/>
</dbReference>
<dbReference type="SUPFAM" id="SSF89796">
    <property type="entry name" value="CoA-transferase family III (CaiB/BaiF)"/>
    <property type="match status" value="1"/>
</dbReference>
<dbReference type="GO" id="GO:0016740">
    <property type="term" value="F:transferase activity"/>
    <property type="evidence" value="ECO:0007669"/>
    <property type="project" value="UniProtKB-KW"/>
</dbReference>
<sequence length="393" mass="42837">MKALEEVRVLDLSRVLAGPYCTMMLADFGADIIKIEPPGVGDDSRAFGPFVGNESAYFMSLNRNKRSIILNFKRQADCDLFKELVKQADVVVENYRPGTMEKFGLGYEVLKEINPGLIYAACSGFGHTGPYRDKPAYDIIVQAMGGIMSITGPENGEPTRVGASVGDVIAGMFTAYGVMTALFYRQRTGQGQKVDVGMLDCQLAILENAIARYVTSGNVPGPLGNRHPSITPFASYTAKDGYIIVGAGNDRLWEKLCNILERPDLIKDPRFDTNLHRTNNAVELGAILNGIFTAKPIGEWIAILEKAGLPCAPINTIDKVVSDPHVAAREMIVEVEHPVAGKLKMPGVPVKMSQTPGGVNRPAPLLGQHTGEILQEMLGWDQNKVNEYLQDKD</sequence>